<evidence type="ECO:0000313" key="2">
    <source>
        <dbReference type="EMBL" id="KAJ9612271.1"/>
    </source>
</evidence>
<proteinExistence type="predicted"/>
<accession>A0AA38XFP1</accession>
<dbReference type="Proteomes" id="UP001172673">
    <property type="component" value="Unassembled WGS sequence"/>
</dbReference>
<dbReference type="AlphaFoldDB" id="A0AA38XFP1"/>
<feature type="region of interest" description="Disordered" evidence="1">
    <location>
        <begin position="1"/>
        <end position="22"/>
    </location>
</feature>
<evidence type="ECO:0000313" key="3">
    <source>
        <dbReference type="Proteomes" id="UP001172673"/>
    </source>
</evidence>
<comment type="caution">
    <text evidence="2">The sequence shown here is derived from an EMBL/GenBank/DDBJ whole genome shotgun (WGS) entry which is preliminary data.</text>
</comment>
<gene>
    <name evidence="2" type="ORF">H2200_003868</name>
</gene>
<evidence type="ECO:0008006" key="4">
    <source>
        <dbReference type="Google" id="ProtNLM"/>
    </source>
</evidence>
<evidence type="ECO:0000256" key="1">
    <source>
        <dbReference type="SAM" id="MobiDB-lite"/>
    </source>
</evidence>
<dbReference type="EMBL" id="JAPDRK010000005">
    <property type="protein sequence ID" value="KAJ9612271.1"/>
    <property type="molecule type" value="Genomic_DNA"/>
</dbReference>
<organism evidence="2 3">
    <name type="scientific">Cladophialophora chaetospira</name>
    <dbReference type="NCBI Taxonomy" id="386627"/>
    <lineage>
        <taxon>Eukaryota</taxon>
        <taxon>Fungi</taxon>
        <taxon>Dikarya</taxon>
        <taxon>Ascomycota</taxon>
        <taxon>Pezizomycotina</taxon>
        <taxon>Eurotiomycetes</taxon>
        <taxon>Chaetothyriomycetidae</taxon>
        <taxon>Chaetothyriales</taxon>
        <taxon>Herpotrichiellaceae</taxon>
        <taxon>Cladophialophora</taxon>
    </lineage>
</organism>
<keyword evidence="3" id="KW-1185">Reference proteome</keyword>
<name>A0AA38XFP1_9EURO</name>
<sequence length="324" mass="37990">MSTSYSELTGDDDGLPDDNGNVNDTPFRFLDLPLEIQSHAVDYPDLIGMTQLKATCKSLRALPTVNQERSALIEFEEELEEAWTLFEEHDDNGYGGQLETKRRTIMYDVRRWVQRRPAWDDYYSGYYQYGQSNKSDGTFSKWMALAAEYGIDPFHAKWAAIASLDQFHCFGCFRVKQSDGFDMSQFGNAYWEYRRHSLSQVTFKEAVLEGVGWLKSMWDDYYIRCAVCLEYEEFKKAFSYRMIDSDGGQEETRGYEDLAICHRMFQGDLCQACFEEEYADWFAFREHLLAEIEAKMKYLDWMISKDDKPNDEPPPTEDVVPYWQ</sequence>
<protein>
    <recommendedName>
        <fullName evidence="4">F-box domain-containing protein</fullName>
    </recommendedName>
</protein>
<reference evidence="2" key="1">
    <citation type="submission" date="2022-10" db="EMBL/GenBank/DDBJ databases">
        <title>Culturing micro-colonial fungi from biological soil crusts in the Mojave desert and describing Neophaeococcomyces mojavensis, and introducing the new genera and species Taxawa tesnikishii.</title>
        <authorList>
            <person name="Kurbessoian T."/>
            <person name="Stajich J.E."/>
        </authorList>
    </citation>
    <scope>NUCLEOTIDE SEQUENCE</scope>
    <source>
        <strain evidence="2">TK_41</strain>
    </source>
</reference>